<protein>
    <submittedName>
        <fullName evidence="9">Sugar transferase</fullName>
    </submittedName>
</protein>
<feature type="transmembrane region" description="Helical" evidence="7">
    <location>
        <begin position="257"/>
        <end position="277"/>
    </location>
</feature>
<comment type="caution">
    <text evidence="9">The sequence shown here is derived from an EMBL/GenBank/DDBJ whole genome shotgun (WGS) entry which is preliminary data.</text>
</comment>
<evidence type="ECO:0000256" key="5">
    <source>
        <dbReference type="ARBA" id="ARBA00022989"/>
    </source>
</evidence>
<keyword evidence="3 9" id="KW-0808">Transferase</keyword>
<name>A0A6N9YJJ8_9ACTN</name>
<dbReference type="Proteomes" id="UP000469185">
    <property type="component" value="Unassembled WGS sequence"/>
</dbReference>
<evidence type="ECO:0000256" key="6">
    <source>
        <dbReference type="ARBA" id="ARBA00023136"/>
    </source>
</evidence>
<keyword evidence="4 7" id="KW-0812">Transmembrane</keyword>
<dbReference type="GO" id="GO:0016780">
    <property type="term" value="F:phosphotransferase activity, for other substituted phosphate groups"/>
    <property type="evidence" value="ECO:0007669"/>
    <property type="project" value="TreeGrafter"/>
</dbReference>
<keyword evidence="6 7" id="KW-0472">Membrane</keyword>
<evidence type="ECO:0000256" key="7">
    <source>
        <dbReference type="SAM" id="Phobius"/>
    </source>
</evidence>
<dbReference type="EMBL" id="JAAGOB010000003">
    <property type="protein sequence ID" value="NED95068.1"/>
    <property type="molecule type" value="Genomic_DNA"/>
</dbReference>
<evidence type="ECO:0000256" key="3">
    <source>
        <dbReference type="ARBA" id="ARBA00022679"/>
    </source>
</evidence>
<comment type="similarity">
    <text evidence="2">Belongs to the bacterial sugar transferase family.</text>
</comment>
<evidence type="ECO:0000256" key="4">
    <source>
        <dbReference type="ARBA" id="ARBA00022692"/>
    </source>
</evidence>
<proteinExistence type="inferred from homology"/>
<dbReference type="InterPro" id="IPR003362">
    <property type="entry name" value="Bact_transf"/>
</dbReference>
<evidence type="ECO:0000313" key="10">
    <source>
        <dbReference type="Proteomes" id="UP000469185"/>
    </source>
</evidence>
<organism evidence="9 10">
    <name type="scientific">Phytoactinopolyspora alkaliphila</name>
    <dbReference type="NCBI Taxonomy" id="1783498"/>
    <lineage>
        <taxon>Bacteria</taxon>
        <taxon>Bacillati</taxon>
        <taxon>Actinomycetota</taxon>
        <taxon>Actinomycetes</taxon>
        <taxon>Jiangellales</taxon>
        <taxon>Jiangellaceae</taxon>
        <taxon>Phytoactinopolyspora</taxon>
    </lineage>
</organism>
<gene>
    <name evidence="9" type="ORF">G1H11_07050</name>
</gene>
<evidence type="ECO:0000313" key="9">
    <source>
        <dbReference type="EMBL" id="NED95068.1"/>
    </source>
</evidence>
<dbReference type="RefSeq" id="WP_163817447.1">
    <property type="nucleotide sequence ID" value="NZ_JAAGOB010000003.1"/>
</dbReference>
<evidence type="ECO:0000256" key="1">
    <source>
        <dbReference type="ARBA" id="ARBA00004141"/>
    </source>
</evidence>
<feature type="transmembrane region" description="Helical" evidence="7">
    <location>
        <begin position="68"/>
        <end position="89"/>
    </location>
</feature>
<dbReference type="AlphaFoldDB" id="A0A6N9YJJ8"/>
<dbReference type="InterPro" id="IPR017475">
    <property type="entry name" value="EPS_sugar_tfrase"/>
</dbReference>
<evidence type="ECO:0000256" key="2">
    <source>
        <dbReference type="ARBA" id="ARBA00006464"/>
    </source>
</evidence>
<accession>A0A6N9YJJ8</accession>
<evidence type="ECO:0000259" key="8">
    <source>
        <dbReference type="Pfam" id="PF02397"/>
    </source>
</evidence>
<sequence length="444" mass="48940">MRRHVRTKQRHDPRSRRAAPQRIVSWYQRIITASTALAKVVAAGILWGGGLQIILDLVTRSGWSGARYAWFASVSALVLAGTLLVRSVARHRLRSLRRQGLAVRRTLTVGPGRQITAVVDRLSSDTDHPFVVVGACVEGESEVVEDVPQLSRLPLLPAEPDAFHDDEVVRRVLVALDKIGADTVCIAPGSQFTNGRLRALGWALSERGVALVSELGLEDVATHRLWVRRAGTSTILHIGAAPLEGVRRVVKSCLDRVLAGVLLVALAPILLMGAIAVKVSSSGPVIYRQTRVGRAGRRFTMLKFRSMFVDADQRRESLLASVNVEGPMFKMYDDPRVTRVGRILRKYSLDELPQLVNVVRGEMSLVGPRPPLVEEVATYDQVEMRRLLVTPGITGLWQVSGRSNLTWDETVRLDLRYVDNWTIRGDARLLGRTAGAVVRGTGAY</sequence>
<reference evidence="9 10" key="1">
    <citation type="submission" date="2020-02" db="EMBL/GenBank/DDBJ databases">
        <authorList>
            <person name="Li X.-J."/>
            <person name="Feng X.-M."/>
        </authorList>
    </citation>
    <scope>NUCLEOTIDE SEQUENCE [LARGE SCALE GENOMIC DNA]</scope>
    <source>
        <strain evidence="9 10">CGMCC 4.7225</strain>
    </source>
</reference>
<dbReference type="NCBIfam" id="TIGR03025">
    <property type="entry name" value="EPS_sugtrans"/>
    <property type="match status" value="1"/>
</dbReference>
<keyword evidence="5 7" id="KW-1133">Transmembrane helix</keyword>
<comment type="subcellular location">
    <subcellularLocation>
        <location evidence="1">Membrane</location>
        <topology evidence="1">Multi-pass membrane protein</topology>
    </subcellularLocation>
</comment>
<keyword evidence="10" id="KW-1185">Reference proteome</keyword>
<feature type="transmembrane region" description="Helical" evidence="7">
    <location>
        <begin position="26"/>
        <end position="48"/>
    </location>
</feature>
<dbReference type="Pfam" id="PF02397">
    <property type="entry name" value="Bac_transf"/>
    <property type="match status" value="1"/>
</dbReference>
<feature type="domain" description="Bacterial sugar transferase" evidence="8">
    <location>
        <begin position="251"/>
        <end position="438"/>
    </location>
</feature>
<dbReference type="GO" id="GO:0016020">
    <property type="term" value="C:membrane"/>
    <property type="evidence" value="ECO:0007669"/>
    <property type="project" value="UniProtKB-SubCell"/>
</dbReference>
<dbReference type="PANTHER" id="PTHR30576:SF10">
    <property type="entry name" value="SLL5057 PROTEIN"/>
    <property type="match status" value="1"/>
</dbReference>
<dbReference type="PANTHER" id="PTHR30576">
    <property type="entry name" value="COLANIC BIOSYNTHESIS UDP-GLUCOSE LIPID CARRIER TRANSFERASE"/>
    <property type="match status" value="1"/>
</dbReference>